<comment type="subcellular location">
    <subcellularLocation>
        <location evidence="1">Nucleus</location>
    </subcellularLocation>
</comment>
<protein>
    <recommendedName>
        <fullName evidence="9">Condensin-2 complex subunit H2</fullName>
    </recommendedName>
</protein>
<reference evidence="8" key="1">
    <citation type="journal article" date="2010" name="Genome Biol.">
        <title>Genome sequence of the necrotrophic plant pathogen Pythium ultimum reveals original pathogenicity mechanisms and effector repertoire.</title>
        <authorList>
            <person name="Levesque C.A."/>
            <person name="Brouwer H."/>
            <person name="Cano L."/>
            <person name="Hamilton J.P."/>
            <person name="Holt C."/>
            <person name="Huitema E."/>
            <person name="Raffaele S."/>
            <person name="Robideau G.P."/>
            <person name="Thines M."/>
            <person name="Win J."/>
            <person name="Zerillo M.M."/>
            <person name="Beakes G.W."/>
            <person name="Boore J.L."/>
            <person name="Busam D."/>
            <person name="Dumas B."/>
            <person name="Ferriera S."/>
            <person name="Fuerstenberg S.I."/>
            <person name="Gachon C.M."/>
            <person name="Gaulin E."/>
            <person name="Govers F."/>
            <person name="Grenville-Briggs L."/>
            <person name="Horner N."/>
            <person name="Hostetler J."/>
            <person name="Jiang R.H."/>
            <person name="Johnson J."/>
            <person name="Krajaejun T."/>
            <person name="Lin H."/>
            <person name="Meijer H.J."/>
            <person name="Moore B."/>
            <person name="Morris P."/>
            <person name="Phuntmart V."/>
            <person name="Puiu D."/>
            <person name="Shetty J."/>
            <person name="Stajich J.E."/>
            <person name="Tripathy S."/>
            <person name="Wawra S."/>
            <person name="van West P."/>
            <person name="Whitty B.R."/>
            <person name="Coutinho P.M."/>
            <person name="Henrissat B."/>
            <person name="Martin F."/>
            <person name="Thomas P.D."/>
            <person name="Tyler B.M."/>
            <person name="De Vries R.P."/>
            <person name="Kamoun S."/>
            <person name="Yandell M."/>
            <person name="Tisserat N."/>
            <person name="Buell C.R."/>
        </authorList>
    </citation>
    <scope>NUCLEOTIDE SEQUENCE</scope>
    <source>
        <strain evidence="8">DAOM:BR144</strain>
    </source>
</reference>
<feature type="compositionally biased region" description="Acidic residues" evidence="4">
    <location>
        <begin position="543"/>
        <end position="553"/>
    </location>
</feature>
<dbReference type="Proteomes" id="UP000019132">
    <property type="component" value="Unassembled WGS sequence"/>
</dbReference>
<dbReference type="InterPro" id="IPR009378">
    <property type="entry name" value="H2_N"/>
</dbReference>
<dbReference type="GO" id="GO:0010032">
    <property type="term" value="P:meiotic chromosome condensation"/>
    <property type="evidence" value="ECO:0007669"/>
    <property type="project" value="TreeGrafter"/>
</dbReference>
<evidence type="ECO:0000256" key="3">
    <source>
        <dbReference type="ARBA" id="ARBA00023242"/>
    </source>
</evidence>
<dbReference type="Pfam" id="PF16858">
    <property type="entry name" value="CNDH2_C"/>
    <property type="match status" value="1"/>
</dbReference>
<dbReference type="Pfam" id="PF06278">
    <property type="entry name" value="CNDH2_N"/>
    <property type="match status" value="1"/>
</dbReference>
<dbReference type="GO" id="GO:0005634">
    <property type="term" value="C:nucleus"/>
    <property type="evidence" value="ECO:0007669"/>
    <property type="project" value="UniProtKB-SubCell"/>
</dbReference>
<reference evidence="7" key="3">
    <citation type="submission" date="2015-02" db="UniProtKB">
        <authorList>
            <consortium name="EnsemblProtists"/>
        </authorList>
    </citation>
    <scope>IDENTIFICATION</scope>
    <source>
        <strain evidence="7">DAOM BR144</strain>
    </source>
</reference>
<evidence type="ECO:0000259" key="6">
    <source>
        <dbReference type="Pfam" id="PF16858"/>
    </source>
</evidence>
<feature type="domain" description="Condensin II complex subunit H2 N-terminal" evidence="5">
    <location>
        <begin position="6"/>
        <end position="135"/>
    </location>
</feature>
<evidence type="ECO:0000313" key="7">
    <source>
        <dbReference type="EnsemblProtists" id="PYU1_T013825"/>
    </source>
</evidence>
<dbReference type="InterPro" id="IPR031737">
    <property type="entry name" value="CNDH2_C"/>
</dbReference>
<dbReference type="PANTHER" id="PTHR14324:SF3">
    <property type="entry name" value="CONDENSIN-2 COMPLEX SUBUNIT H2"/>
    <property type="match status" value="1"/>
</dbReference>
<dbReference type="HOGENOM" id="CLU_010569_0_0_1"/>
<keyword evidence="3" id="KW-0539">Nucleus</keyword>
<dbReference type="GO" id="GO:0051306">
    <property type="term" value="P:mitotic sister chromatid separation"/>
    <property type="evidence" value="ECO:0007669"/>
    <property type="project" value="TreeGrafter"/>
</dbReference>
<dbReference type="EnsemblProtists" id="PYU1_T013825">
    <property type="protein sequence ID" value="PYU1_T013825"/>
    <property type="gene ID" value="PYU1_G013796"/>
</dbReference>
<evidence type="ECO:0000313" key="8">
    <source>
        <dbReference type="Proteomes" id="UP000019132"/>
    </source>
</evidence>
<dbReference type="GO" id="GO:0003682">
    <property type="term" value="F:chromatin binding"/>
    <property type="evidence" value="ECO:0007669"/>
    <property type="project" value="TreeGrafter"/>
</dbReference>
<evidence type="ECO:0000256" key="1">
    <source>
        <dbReference type="ARBA" id="ARBA00004123"/>
    </source>
</evidence>
<dbReference type="PANTHER" id="PTHR14324">
    <property type="entry name" value="CONDENSIN-2 COMPLEX SUBUNIT H2"/>
    <property type="match status" value="1"/>
</dbReference>
<dbReference type="VEuPathDB" id="FungiDB:PYU1_G013796"/>
<feature type="region of interest" description="Disordered" evidence="4">
    <location>
        <begin position="523"/>
        <end position="555"/>
    </location>
</feature>
<reference evidence="8" key="2">
    <citation type="submission" date="2010-04" db="EMBL/GenBank/DDBJ databases">
        <authorList>
            <person name="Buell R."/>
            <person name="Hamilton J."/>
            <person name="Hostetler J."/>
        </authorList>
    </citation>
    <scope>NUCLEOTIDE SEQUENCE [LARGE SCALE GENOMIC DNA]</scope>
    <source>
        <strain evidence="8">DAOM:BR144</strain>
    </source>
</reference>
<feature type="region of interest" description="Disordered" evidence="4">
    <location>
        <begin position="256"/>
        <end position="287"/>
    </location>
</feature>
<evidence type="ECO:0000259" key="5">
    <source>
        <dbReference type="Pfam" id="PF06278"/>
    </source>
</evidence>
<comment type="similarity">
    <text evidence="2">Belongs to the CND2 H2 (condensin-2 subunit 2) family.</text>
</comment>
<dbReference type="InterPro" id="IPR031739">
    <property type="entry name" value="Ncaph2"/>
</dbReference>
<evidence type="ECO:0000256" key="4">
    <source>
        <dbReference type="SAM" id="MobiDB-lite"/>
    </source>
</evidence>
<evidence type="ECO:0008006" key="9">
    <source>
        <dbReference type="Google" id="ProtNLM"/>
    </source>
</evidence>
<dbReference type="eggNOG" id="KOG2359">
    <property type="taxonomic scope" value="Eukaryota"/>
</dbReference>
<feature type="region of interest" description="Disordered" evidence="4">
    <location>
        <begin position="401"/>
        <end position="425"/>
    </location>
</feature>
<feature type="compositionally biased region" description="Basic residues" evidence="4">
    <location>
        <begin position="257"/>
        <end position="276"/>
    </location>
</feature>
<dbReference type="GO" id="GO:0000796">
    <property type="term" value="C:condensin complex"/>
    <property type="evidence" value="ECO:0007669"/>
    <property type="project" value="TreeGrafter"/>
</dbReference>
<accession>K3X9C6</accession>
<sequence>MSAESSRFTHLLQPIRDLSKNWSIDLAQELEEYLDELEHLNIAFDPQDDDAGTANFSQASTTPSQAGGNRVMNFAEAALLIQGTSVIYSRKVEYLYALVFQTLAHLSKQHETQQHRNLLDQDGGTDDAVNGDSDSYNVFMNPLPIYNELEEARNITLKSNSAQTAESQKQRNNGSALIKSNTNIQAAISLMGSLIPDERDHGETFKLLSCNLHSSGVLLLDEASKKYLSDDFYDDENERDPWASLDPYDTSAAMTRPFRKGRSYPRKKEKHSKTNKKAKDGDNEEEVIDGLDDPQFKERFFFGASRPQWSSWVWTETNETAFETKFKKKFCKAPLLVKSCDKLWKLEAKWKSLVRRTEAKEEQSAQAILLQEQAEEEEEQMHAMGMNMVNGTNALDLDLQAHEDDNGDDDGYDDGADAGFDAGDWDIDEQQDAPAVNYMNESNDELRNYDDPGRPLTYEDICRQHIKSFMQGTEKYVRETDLSKQVNDWQTKLSPILKEQDQRPPFNIHTYGRDIIGHLEQETRVKQEEPKRKKPKQQKSGSDTDEKEDEEEISIPFGEIVGGMSQYQVCRMFLASLQLANNGNVLLRHGKTAAQQSRVPFEMQLLSTSNVYESLQQEA</sequence>
<keyword evidence="8" id="KW-1185">Reference proteome</keyword>
<name>K3X9C6_GLOUD</name>
<proteinExistence type="inferred from homology"/>
<feature type="compositionally biased region" description="Acidic residues" evidence="4">
    <location>
        <begin position="405"/>
        <end position="416"/>
    </location>
</feature>
<dbReference type="InParanoid" id="K3X9C6"/>
<evidence type="ECO:0000256" key="2">
    <source>
        <dbReference type="ARBA" id="ARBA00007844"/>
    </source>
</evidence>
<feature type="domain" description="Condensin-2 complex subunit H2 C-terminal" evidence="6">
    <location>
        <begin position="457"/>
        <end position="615"/>
    </location>
</feature>
<organism evidence="7 8">
    <name type="scientific">Globisporangium ultimum (strain ATCC 200006 / CBS 805.95 / DAOM BR144)</name>
    <name type="common">Pythium ultimum</name>
    <dbReference type="NCBI Taxonomy" id="431595"/>
    <lineage>
        <taxon>Eukaryota</taxon>
        <taxon>Sar</taxon>
        <taxon>Stramenopiles</taxon>
        <taxon>Oomycota</taxon>
        <taxon>Peronosporomycetes</taxon>
        <taxon>Pythiales</taxon>
        <taxon>Pythiaceae</taxon>
        <taxon>Globisporangium</taxon>
    </lineage>
</organism>
<dbReference type="STRING" id="431595.K3X9C6"/>
<dbReference type="EMBL" id="GL376614">
    <property type="status" value="NOT_ANNOTATED_CDS"/>
    <property type="molecule type" value="Genomic_DNA"/>
</dbReference>
<dbReference type="OMA" id="NPYEPGN"/>
<dbReference type="AlphaFoldDB" id="K3X9C6"/>